<evidence type="ECO:0000313" key="3">
    <source>
        <dbReference type="Proteomes" id="UP001519332"/>
    </source>
</evidence>
<feature type="compositionally biased region" description="Basic residues" evidence="1">
    <location>
        <begin position="75"/>
        <end position="93"/>
    </location>
</feature>
<name>A0ABS4TXM1_9PSEU</name>
<protein>
    <submittedName>
        <fullName evidence="2">Uncharacterized protein</fullName>
    </submittedName>
</protein>
<evidence type="ECO:0000313" key="2">
    <source>
        <dbReference type="EMBL" id="MBP2329119.1"/>
    </source>
</evidence>
<gene>
    <name evidence="2" type="ORF">JOF56_009504</name>
</gene>
<evidence type="ECO:0000256" key="1">
    <source>
        <dbReference type="SAM" id="MobiDB-lite"/>
    </source>
</evidence>
<dbReference type="EMBL" id="JAGINW010000001">
    <property type="protein sequence ID" value="MBP2329119.1"/>
    <property type="molecule type" value="Genomic_DNA"/>
</dbReference>
<comment type="caution">
    <text evidence="2">The sequence shown here is derived from an EMBL/GenBank/DDBJ whole genome shotgun (WGS) entry which is preliminary data.</text>
</comment>
<dbReference type="Proteomes" id="UP001519332">
    <property type="component" value="Unassembled WGS sequence"/>
</dbReference>
<feature type="compositionally biased region" description="Polar residues" evidence="1">
    <location>
        <begin position="114"/>
        <end position="125"/>
    </location>
</feature>
<keyword evidence="3" id="KW-1185">Reference proteome</keyword>
<organism evidence="2 3">
    <name type="scientific">Kibdelosporangium banguiense</name>
    <dbReference type="NCBI Taxonomy" id="1365924"/>
    <lineage>
        <taxon>Bacteria</taxon>
        <taxon>Bacillati</taxon>
        <taxon>Actinomycetota</taxon>
        <taxon>Actinomycetes</taxon>
        <taxon>Pseudonocardiales</taxon>
        <taxon>Pseudonocardiaceae</taxon>
        <taxon>Kibdelosporangium</taxon>
    </lineage>
</organism>
<sequence length="282" mass="30469">MPAGVVRRQVTHIAPGVGYGHRAPLTPASLRVRAAHRRAGPCRCRWGTCMNRSCEPTRLLTRSSRTRRAVSAQRSFRHRPGPGRLSRGKHRPGTRGVPGVPASARRHWRPRCSGTPQLCSGATATEETKPNASSYWVGWISPTTMPSRRASTGGMPWLWRSLDASEQVKATWGDPAPTGCAGELINLLLTALPDHSDEPSTDQQYAIENLHSALRHCPLSWTATHTLSPHIPAASTAHRRTFPAALWGSRDQGMAGSSSLMSGCATPQPLCSPIAVDCRCTG</sequence>
<proteinExistence type="predicted"/>
<feature type="region of interest" description="Disordered" evidence="1">
    <location>
        <begin position="62"/>
        <end position="125"/>
    </location>
</feature>
<reference evidence="2 3" key="1">
    <citation type="submission" date="2021-03" db="EMBL/GenBank/DDBJ databases">
        <title>Sequencing the genomes of 1000 actinobacteria strains.</title>
        <authorList>
            <person name="Klenk H.-P."/>
        </authorList>
    </citation>
    <scope>NUCLEOTIDE SEQUENCE [LARGE SCALE GENOMIC DNA]</scope>
    <source>
        <strain evidence="2 3">DSM 46670</strain>
    </source>
</reference>
<accession>A0ABS4TXM1</accession>